<protein>
    <submittedName>
        <fullName evidence="3">Uncharacterized protein</fullName>
    </submittedName>
</protein>
<evidence type="ECO:0000256" key="1">
    <source>
        <dbReference type="SAM" id="MobiDB-lite"/>
    </source>
</evidence>
<dbReference type="PANTHER" id="PTHR34964">
    <property type="entry name" value="MEMBRANE LIPOPROTEIN-RELATED"/>
    <property type="match status" value="1"/>
</dbReference>
<organism evidence="3">
    <name type="scientific">Ananas comosus var. bracteatus</name>
    <name type="common">red pineapple</name>
    <dbReference type="NCBI Taxonomy" id="296719"/>
    <lineage>
        <taxon>Eukaryota</taxon>
        <taxon>Viridiplantae</taxon>
        <taxon>Streptophyta</taxon>
        <taxon>Embryophyta</taxon>
        <taxon>Tracheophyta</taxon>
        <taxon>Spermatophyta</taxon>
        <taxon>Magnoliopsida</taxon>
        <taxon>Liliopsida</taxon>
        <taxon>Poales</taxon>
        <taxon>Bromeliaceae</taxon>
        <taxon>Bromelioideae</taxon>
        <taxon>Ananas</taxon>
    </lineage>
</organism>
<gene>
    <name evidence="3" type="ORF">CB5_LOCUS25270</name>
</gene>
<evidence type="ECO:0000256" key="2">
    <source>
        <dbReference type="SAM" id="Phobius"/>
    </source>
</evidence>
<keyword evidence="2" id="KW-0472">Membrane</keyword>
<keyword evidence="2" id="KW-1133">Transmembrane helix</keyword>
<evidence type="ECO:0000313" key="3">
    <source>
        <dbReference type="EMBL" id="CAD1842059.1"/>
    </source>
</evidence>
<feature type="region of interest" description="Disordered" evidence="1">
    <location>
        <begin position="131"/>
        <end position="165"/>
    </location>
</feature>
<dbReference type="AlphaFoldDB" id="A0A6V7QFY9"/>
<sequence>MPAASRDEKAAAGDVCVWLIVGLLFLVLLAGGTFLALYISLPAHAAPAWYPLVGISLIGVPWTFWLLMCVYRCVAVRAADVERPPPPIRPAAVAPAGGGGAAVGAVEGGGSPAGSPGGARRVRFGNATVMGAAQEDSRRTAGARTRRQRASRRRTARRPSSRTRARCRWPCPCLDPLRTDTAATSTLYSIGT</sequence>
<feature type="transmembrane region" description="Helical" evidence="2">
    <location>
        <begin position="15"/>
        <end position="41"/>
    </location>
</feature>
<reference evidence="3" key="1">
    <citation type="submission" date="2020-07" db="EMBL/GenBank/DDBJ databases">
        <authorList>
            <person name="Lin J."/>
        </authorList>
    </citation>
    <scope>NUCLEOTIDE SEQUENCE</scope>
</reference>
<dbReference type="EMBL" id="LR862135">
    <property type="protein sequence ID" value="CAD1842059.1"/>
    <property type="molecule type" value="Genomic_DNA"/>
</dbReference>
<dbReference type="PANTHER" id="PTHR34964:SF1">
    <property type="entry name" value="MEMBRANE LIPOPROTEIN"/>
    <property type="match status" value="1"/>
</dbReference>
<feature type="transmembrane region" description="Helical" evidence="2">
    <location>
        <begin position="47"/>
        <end position="67"/>
    </location>
</feature>
<feature type="compositionally biased region" description="Basic residues" evidence="1">
    <location>
        <begin position="144"/>
        <end position="165"/>
    </location>
</feature>
<accession>A0A6V7QFY9</accession>
<name>A0A6V7QFY9_ANACO</name>
<proteinExistence type="predicted"/>
<keyword evidence="2" id="KW-0812">Transmembrane</keyword>